<dbReference type="InterPro" id="IPR010730">
    <property type="entry name" value="HET"/>
</dbReference>
<organism evidence="2 3">
    <name type="scientific">Apiospora arundinis</name>
    <dbReference type="NCBI Taxonomy" id="335852"/>
    <lineage>
        <taxon>Eukaryota</taxon>
        <taxon>Fungi</taxon>
        <taxon>Dikarya</taxon>
        <taxon>Ascomycota</taxon>
        <taxon>Pezizomycotina</taxon>
        <taxon>Sordariomycetes</taxon>
        <taxon>Xylariomycetidae</taxon>
        <taxon>Amphisphaeriales</taxon>
        <taxon>Apiosporaceae</taxon>
        <taxon>Apiospora</taxon>
    </lineage>
</organism>
<evidence type="ECO:0000313" key="2">
    <source>
        <dbReference type="EMBL" id="KAK8849046.1"/>
    </source>
</evidence>
<dbReference type="PANTHER" id="PTHR33112">
    <property type="entry name" value="DOMAIN PROTEIN, PUTATIVE-RELATED"/>
    <property type="match status" value="1"/>
</dbReference>
<accession>A0ABR2HLN2</accession>
<evidence type="ECO:0000259" key="1">
    <source>
        <dbReference type="Pfam" id="PF06985"/>
    </source>
</evidence>
<protein>
    <submittedName>
        <fullName evidence="2">Heterokaryon incompatibility protein-domain-containing protein</fullName>
    </submittedName>
</protein>
<dbReference type="PANTHER" id="PTHR33112:SF12">
    <property type="entry name" value="HETEROKARYON INCOMPATIBILITY DOMAIN-CONTAINING PROTEIN"/>
    <property type="match status" value="1"/>
</dbReference>
<sequence>MEVGAHIQQACGVCRDIKAAFTEKRPVQLGLVNDILKTPCPGHDALLQFLLQTPSREGRTVKSPNCHLWVRGISEYVGWITLVSIDVVDVTSYHEVILVNESCTVGTPGTRRVLDTDWVDTGILREWLGECIAEHANICENPLHLSGTTSPAWLIDTVDNCLVSGSGIQDYVALSYKWGDGAYLRNTIGVLQSLKQTGGLLEPPFAGLISPTVKDTIGLTRLLGERYLWVDALCIVQDGGKETSDQLELMGVIYASAKLTIVVADGNASDGIPGLRGTSQPRKLSQPTFPLGNSDMMVIRDNPRFTSGDAAYFDRAWTFQEYHLSKRRLIVGKKQFHWVCSCATLHEDLYGAKEVDWGHRWDFKFANILLGLPDFDEFAGLAREYNGRDLTFSEDALPGASGLLAILSRSFEGGFVYGHPELFFDHALAWHTTDMEANTQKRTPSGKHHDMLRGSQLPSWSWLGWKEGSLSFGDEHSGELYDDMSENDRWMTRSITQWYSQETPTSSTRRAIQPSLWNHDSHFTDDRSELLLTQGWTKENFDSSKHLQPEKSSKQALLVHGAYVFTHASLPGRQYWRPFPIQNISGEGAEMKLPPQHAFLSCTTKRGWFGAKQATPYLKALGHARSPISILRKGRDHDEEIDGFTQEELSEIPALGFMRDGRHHCGYLQVPLEEQVSDFPPAQSDEGRIIELVALSLRRLYNTPEKGVKLVKNPQFREWYTVLWVEWIDGVAYRRGVGEVEKESWDNHDLEDVDLILG</sequence>
<name>A0ABR2HLN2_9PEZI</name>
<reference evidence="2 3" key="1">
    <citation type="journal article" date="2024" name="IMA Fungus">
        <title>Apiospora arundinis, a panoply of carbohydrate-active enzymes and secondary metabolites.</title>
        <authorList>
            <person name="Sorensen T."/>
            <person name="Petersen C."/>
            <person name="Muurmann A.T."/>
            <person name="Christiansen J.V."/>
            <person name="Brundto M.L."/>
            <person name="Overgaard C.K."/>
            <person name="Boysen A.T."/>
            <person name="Wollenberg R.D."/>
            <person name="Larsen T.O."/>
            <person name="Sorensen J.L."/>
            <person name="Nielsen K.L."/>
            <person name="Sondergaard T.E."/>
        </authorList>
    </citation>
    <scope>NUCLEOTIDE SEQUENCE [LARGE SCALE GENOMIC DNA]</scope>
    <source>
        <strain evidence="2 3">AAU 773</strain>
    </source>
</reference>
<dbReference type="Proteomes" id="UP001390339">
    <property type="component" value="Unassembled WGS sequence"/>
</dbReference>
<comment type="caution">
    <text evidence="2">The sequence shown here is derived from an EMBL/GenBank/DDBJ whole genome shotgun (WGS) entry which is preliminary data.</text>
</comment>
<evidence type="ECO:0000313" key="3">
    <source>
        <dbReference type="Proteomes" id="UP001390339"/>
    </source>
</evidence>
<proteinExistence type="predicted"/>
<dbReference type="Pfam" id="PF06985">
    <property type="entry name" value="HET"/>
    <property type="match status" value="1"/>
</dbReference>
<dbReference type="EMBL" id="JAPCWZ010000010">
    <property type="protein sequence ID" value="KAK8849046.1"/>
    <property type="molecule type" value="Genomic_DNA"/>
</dbReference>
<gene>
    <name evidence="2" type="ORF">PGQ11_015526</name>
</gene>
<feature type="domain" description="Heterokaryon incompatibility" evidence="1">
    <location>
        <begin position="171"/>
        <end position="321"/>
    </location>
</feature>
<keyword evidence="3" id="KW-1185">Reference proteome</keyword>